<evidence type="ECO:0000313" key="2">
    <source>
        <dbReference type="Proteomes" id="UP000790377"/>
    </source>
</evidence>
<gene>
    <name evidence="1" type="ORF">BJ138DRAFT_912790</name>
</gene>
<sequence length="405" mass="45137">MHDILNQPGLISGNTGEKLRALCQTQSVELDLQKLSLFAQACMCGNIDSVKAMVQRGDAPDLTGTETEFKLGFASLVILGAQRIRGPVDLKHQDVLRFLLDHGAPPDVPDIVGLTALHHACTPPQTQPFLARILLKAGASPNIQNRYGEVVLFFPFQGGHVQLIEMLMEYGADLDIRDGNGDSPRSLCHVFGPEVVAAVKRCERKRTGEQAPLEDKKCEKCQKKGDLKQCGRCHTARYCSTECQRDHWKVHKPQCRPFSTSNTITLKPHYEEHFTTFSMSDLTRQKFGLANDPSDGRRKRANQQTTTPNATVHEPNKRMVIKVQLPVTMGATMMPSNTGNMLVYNKKRDFTCSLREIDNPQSYGEISRLIQAKGVGGLKAYFTAELKNKYELVVKTSEVLAEQPF</sequence>
<name>A0ACB8AE88_9AGAM</name>
<accession>A0ACB8AE88</accession>
<proteinExistence type="predicted"/>
<protein>
    <submittedName>
        <fullName evidence="1">Ankyrin repeat-containing domain protein</fullName>
    </submittedName>
</protein>
<dbReference type="EMBL" id="MU267677">
    <property type="protein sequence ID" value="KAH7911467.1"/>
    <property type="molecule type" value="Genomic_DNA"/>
</dbReference>
<comment type="caution">
    <text evidence="1">The sequence shown here is derived from an EMBL/GenBank/DDBJ whole genome shotgun (WGS) entry which is preliminary data.</text>
</comment>
<organism evidence="1 2">
    <name type="scientific">Hygrophoropsis aurantiaca</name>
    <dbReference type="NCBI Taxonomy" id="72124"/>
    <lineage>
        <taxon>Eukaryota</taxon>
        <taxon>Fungi</taxon>
        <taxon>Dikarya</taxon>
        <taxon>Basidiomycota</taxon>
        <taxon>Agaricomycotina</taxon>
        <taxon>Agaricomycetes</taxon>
        <taxon>Agaricomycetidae</taxon>
        <taxon>Boletales</taxon>
        <taxon>Coniophorineae</taxon>
        <taxon>Hygrophoropsidaceae</taxon>
        <taxon>Hygrophoropsis</taxon>
    </lineage>
</organism>
<keyword evidence="2" id="KW-1185">Reference proteome</keyword>
<dbReference type="Proteomes" id="UP000790377">
    <property type="component" value="Unassembled WGS sequence"/>
</dbReference>
<reference evidence="1" key="1">
    <citation type="journal article" date="2021" name="New Phytol.">
        <title>Evolutionary innovations through gain and loss of genes in the ectomycorrhizal Boletales.</title>
        <authorList>
            <person name="Wu G."/>
            <person name="Miyauchi S."/>
            <person name="Morin E."/>
            <person name="Kuo A."/>
            <person name="Drula E."/>
            <person name="Varga T."/>
            <person name="Kohler A."/>
            <person name="Feng B."/>
            <person name="Cao Y."/>
            <person name="Lipzen A."/>
            <person name="Daum C."/>
            <person name="Hundley H."/>
            <person name="Pangilinan J."/>
            <person name="Johnson J."/>
            <person name="Barry K."/>
            <person name="LaButti K."/>
            <person name="Ng V."/>
            <person name="Ahrendt S."/>
            <person name="Min B."/>
            <person name="Choi I.G."/>
            <person name="Park H."/>
            <person name="Plett J.M."/>
            <person name="Magnuson J."/>
            <person name="Spatafora J.W."/>
            <person name="Nagy L.G."/>
            <person name="Henrissat B."/>
            <person name="Grigoriev I.V."/>
            <person name="Yang Z.L."/>
            <person name="Xu J."/>
            <person name="Martin F.M."/>
        </authorList>
    </citation>
    <scope>NUCLEOTIDE SEQUENCE</scope>
    <source>
        <strain evidence="1">ATCC 28755</strain>
    </source>
</reference>
<evidence type="ECO:0000313" key="1">
    <source>
        <dbReference type="EMBL" id="KAH7911467.1"/>
    </source>
</evidence>